<dbReference type="Gene3D" id="3.20.20.300">
    <property type="entry name" value="Glycoside hydrolase, family 3, N-terminal domain"/>
    <property type="match status" value="1"/>
</dbReference>
<dbReference type="Gene3D" id="1.20.120.670">
    <property type="entry name" value="N-acetyl-b-d-glucoasminidase"/>
    <property type="match status" value="1"/>
</dbReference>
<dbReference type="InterPro" id="IPR013783">
    <property type="entry name" value="Ig-like_fold"/>
</dbReference>
<dbReference type="RefSeq" id="WP_349094076.1">
    <property type="nucleotide sequence ID" value="NZ_JBBMFL010000006.1"/>
</dbReference>
<sequence>MSLRLTSLCRAVLLTLFLSLPALAGASPEWTDFSGVARLVERRIPFLAGKVDFRPASDAAENSDAFTLATRRGRLTIEATSPSAAATAVNYYLNRFCGMSLSHNGDNLHDLLSLPEVAPSVTVRSPFRYRYALNYCTYNYTYSFYDWNDWERELDWMALNGVNLMLAPLGTELVWARTLEDVGFTEEEIGDFIPGPAFTAWWLMGNLEGWGGPMSRGMMEGRARMQQRILARMAELGIEPVLQGFWGMVPNKLREKYPDARIVDQGLWGRVFPRPAILLPEDPLFDRMSDRYYSVLRELYGDSVKYLGGDLFHEGGDTTGMHVTRTASLIQASMQRHFPGSKWMLQGWSGNPKKELLAGLDPAFTVVIDLFGESGSTWRSTGEFYGTPWIWATVNHFGGKTDMGGQLPVILAGPHEARSESENLLCGVGILPEGIAANPVVYDWALKTAWESGAPDPGDYLRRYIVYRYGTWNDHVYEAWRLLLGSVYGEFAIKGEGTFESIFCARPGLDVTSVSTWGPKRFQYDPAKLVDALVLFRKAAEQYGDSPTYRYDLADLARQVLANHARDIYRRTVKAYRRGDREGLDLLSADFLALLGLQDRLMGTQPDFLLGRWLDKALHYGDNEQERRQSLKNAKTQITYWGPADPNTRVHDYANKEWSGLLADYYLPRWKAFFDYLSADMEGREVPEPDYFGMEKAWADSGKEYPTEPRGELLAEVDSVLLAVCPPYKDRSLTPQERAEDLLGRMTLREKIAQMRHIHFKHYDNEGEVDLEKLASSTGGVGWGCVEAFPYSSGQYLKAMRQIQAYMCSDTRLGIPVIPVMEGLHGVVQDGSTIFPQAIAQGATFNPRLVGGMAGHIADEMEAIGAKQVLAPVLDIARELRWGRVEETFGEDPHLISCMGAAYMKAMHAKGMITTPKHFVAHGTPTAGLNLASVKGGKRELMSLYVKPFRELIAATKPLSAMNCYSSYDDEAVTGSKSLMTGLLRDSLGFRGYVYSDWGSVRMLSHFHRAAAPGGAAARMAIEAGIDLEAGSEEYRHAEQMVREGFLDEKYIDRAVGNILFVKFASGLFDGEPADTLGWRRKIHAPEAVRLARQIADESAVLLENRNGVLPLSPGKLRSVAVIGPNADRVQFGDYSWSAEKDKGITPLCGIREYLDGSGVRVNYAEGCDPYSQDKSGFGEALKAARRSDAVVVFVGSQSAILARASEPATSGEGYDLTSLRLPGVQEELVEELARTGKPMIVVLVTGKPFELARIRELADAVLVQWYAGEEGGASVAGILFGKTNPSGRLPVSFPQSAGHLPCYYNHLPTDKGYYNKKGTPDNPGRDYVFSDPEPLYPFGYGLSYTQFEYSGMETASGEFTATDTLRVNVRVKNTGSRTGSEVVQLYVRDLISSVATPVRQLHAFDKVELNPGEERSVRFSIPVPLLSLYDAAMRRIVEPGDFELQVGASSRDIRLRDTVTVAGCADIPGPKAIGAKAGAVREPGAEVEISGTVRNVQAAVMPDVRVYAASAPACAVVTDRHGRYTLRIRTNDRAVFELEGHERREIDVTEGGSLDIELEPAMN</sequence>
<reference evidence="4 5" key="1">
    <citation type="submission" date="2024-03" db="EMBL/GenBank/DDBJ databases">
        <title>Human intestinal bacterial collection.</title>
        <authorList>
            <person name="Pauvert C."/>
            <person name="Hitch T.C.A."/>
            <person name="Clavel T."/>
        </authorList>
    </citation>
    <scope>NUCLEOTIDE SEQUENCE [LARGE SCALE GENOMIC DNA]</scope>
    <source>
        <strain evidence="4 5">CLA-KB-H122</strain>
    </source>
</reference>
<dbReference type="Gene3D" id="3.40.50.1700">
    <property type="entry name" value="Glycoside hydrolase family 3 C-terminal domain"/>
    <property type="match status" value="1"/>
</dbReference>
<keyword evidence="1" id="KW-0378">Hydrolase</keyword>
<dbReference type="Proteomes" id="UP001460202">
    <property type="component" value="Unassembled WGS sequence"/>
</dbReference>
<dbReference type="InterPro" id="IPR036881">
    <property type="entry name" value="Glyco_hydro_3_C_sf"/>
</dbReference>
<feature type="chain" id="PRO_5045688955" evidence="2">
    <location>
        <begin position="25"/>
        <end position="1564"/>
    </location>
</feature>
<dbReference type="Pfam" id="PF12971">
    <property type="entry name" value="NAGLU_N"/>
    <property type="match status" value="1"/>
</dbReference>
<dbReference type="SUPFAM" id="SSF52279">
    <property type="entry name" value="Beta-D-glucan exohydrolase, C-terminal domain"/>
    <property type="match status" value="1"/>
</dbReference>
<proteinExistence type="predicted"/>
<dbReference type="InterPro" id="IPR002772">
    <property type="entry name" value="Glyco_hydro_3_C"/>
</dbReference>
<evidence type="ECO:0000313" key="4">
    <source>
        <dbReference type="EMBL" id="MEQ2544722.1"/>
    </source>
</evidence>
<dbReference type="PANTHER" id="PTHR12872:SF1">
    <property type="entry name" value="ALPHA-N-ACETYLGLUCOSAMINIDASE"/>
    <property type="match status" value="1"/>
</dbReference>
<name>A0ABV1GXD7_9BACT</name>
<dbReference type="Pfam" id="PF05089">
    <property type="entry name" value="NAGLU"/>
    <property type="match status" value="1"/>
</dbReference>
<dbReference type="SUPFAM" id="SSF51445">
    <property type="entry name" value="(Trans)glycosidases"/>
    <property type="match status" value="1"/>
</dbReference>
<dbReference type="PRINTS" id="PR00133">
    <property type="entry name" value="GLHYDRLASE3"/>
</dbReference>
<dbReference type="InterPro" id="IPR001764">
    <property type="entry name" value="Glyco_hydro_3_N"/>
</dbReference>
<dbReference type="PANTHER" id="PTHR12872">
    <property type="entry name" value="ALPHA-N-ACETYLGLUCOSAMINIDASE"/>
    <property type="match status" value="1"/>
</dbReference>
<dbReference type="InterPro" id="IPR007781">
    <property type="entry name" value="NAGLU"/>
</dbReference>
<dbReference type="Gene3D" id="3.30.379.10">
    <property type="entry name" value="Chitobiase/beta-hexosaminidase domain 2-like"/>
    <property type="match status" value="1"/>
</dbReference>
<dbReference type="InterPro" id="IPR029018">
    <property type="entry name" value="Hex-like_dom2"/>
</dbReference>
<dbReference type="Pfam" id="PF01915">
    <property type="entry name" value="Glyco_hydro_3_C"/>
    <property type="match status" value="1"/>
</dbReference>
<dbReference type="SMART" id="SM01217">
    <property type="entry name" value="Fn3_like"/>
    <property type="match status" value="1"/>
</dbReference>
<organism evidence="4 5">
    <name type="scientific">Alistipes intestinihominis</name>
    <dbReference type="NCBI Taxonomy" id="3133172"/>
    <lineage>
        <taxon>Bacteria</taxon>
        <taxon>Pseudomonadati</taxon>
        <taxon>Bacteroidota</taxon>
        <taxon>Bacteroidia</taxon>
        <taxon>Bacteroidales</taxon>
        <taxon>Rikenellaceae</taxon>
        <taxon>Alistipes</taxon>
    </lineage>
</organism>
<dbReference type="Gene3D" id="3.20.20.80">
    <property type="entry name" value="Glycosidases"/>
    <property type="match status" value="1"/>
</dbReference>
<feature type="domain" description="Fibronectin type III-like" evidence="3">
    <location>
        <begin position="1382"/>
        <end position="1451"/>
    </location>
</feature>
<keyword evidence="2" id="KW-0732">Signal</keyword>
<dbReference type="InterPro" id="IPR026891">
    <property type="entry name" value="Fn3-like"/>
</dbReference>
<keyword evidence="5" id="KW-1185">Reference proteome</keyword>
<evidence type="ECO:0000259" key="3">
    <source>
        <dbReference type="SMART" id="SM01217"/>
    </source>
</evidence>
<dbReference type="EMBL" id="JBBMFL010000006">
    <property type="protein sequence ID" value="MEQ2544722.1"/>
    <property type="molecule type" value="Genomic_DNA"/>
</dbReference>
<accession>A0ABV1GXD7</accession>
<dbReference type="Gene3D" id="2.60.40.10">
    <property type="entry name" value="Immunoglobulins"/>
    <property type="match status" value="1"/>
</dbReference>
<evidence type="ECO:0000313" key="5">
    <source>
        <dbReference type="Proteomes" id="UP001460202"/>
    </source>
</evidence>
<dbReference type="InterPro" id="IPR024240">
    <property type="entry name" value="NAGLU_N"/>
</dbReference>
<dbReference type="InterPro" id="IPR024732">
    <property type="entry name" value="NAGLU_C"/>
</dbReference>
<dbReference type="InterPro" id="IPR024733">
    <property type="entry name" value="NAGLU_tim-barrel"/>
</dbReference>
<dbReference type="InterPro" id="IPR036962">
    <property type="entry name" value="Glyco_hydro_3_N_sf"/>
</dbReference>
<protein>
    <submittedName>
        <fullName evidence="4">Alpha-N-acetylglucosaminidase TIM-barrel domain-containing protein</fullName>
    </submittedName>
</protein>
<dbReference type="Pfam" id="PF00933">
    <property type="entry name" value="Glyco_hydro_3"/>
    <property type="match status" value="1"/>
</dbReference>
<comment type="caution">
    <text evidence="4">The sequence shown here is derived from an EMBL/GenBank/DDBJ whole genome shotgun (WGS) entry which is preliminary data.</text>
</comment>
<dbReference type="InterPro" id="IPR017853">
    <property type="entry name" value="GH"/>
</dbReference>
<gene>
    <name evidence="4" type="ORF">WMO46_07145</name>
</gene>
<dbReference type="Pfam" id="PF12972">
    <property type="entry name" value="NAGLU_C"/>
    <property type="match status" value="1"/>
</dbReference>
<evidence type="ECO:0000256" key="2">
    <source>
        <dbReference type="SAM" id="SignalP"/>
    </source>
</evidence>
<dbReference type="Pfam" id="PF14310">
    <property type="entry name" value="Fn3-like"/>
    <property type="match status" value="1"/>
</dbReference>
<feature type="signal peptide" evidence="2">
    <location>
        <begin position="1"/>
        <end position="24"/>
    </location>
</feature>
<evidence type="ECO:0000256" key="1">
    <source>
        <dbReference type="ARBA" id="ARBA00022801"/>
    </source>
</evidence>